<reference evidence="3 4" key="1">
    <citation type="submission" date="2019-06" db="EMBL/GenBank/DDBJ databases">
        <title>Rhodococcus spaelei sp. nov., isolated from a cave.</title>
        <authorList>
            <person name="Lee S.D."/>
        </authorList>
    </citation>
    <scope>NUCLEOTIDE SEQUENCE [LARGE SCALE GENOMIC DNA]</scope>
    <source>
        <strain evidence="3 4">C9-5</strain>
    </source>
</reference>
<evidence type="ECO:0000256" key="2">
    <source>
        <dbReference type="SAM" id="Phobius"/>
    </source>
</evidence>
<keyword evidence="2" id="KW-1133">Transmembrane helix</keyword>
<sequence>MSEWGRRGGVLVDVAVIAAVVAAGTVVAGVLHDPGDEATAATGTGVSVVRPPVEYPTEIPGCDRVEPPYSGERIAFAGVGSGATYDDPNYPWFSGPKASAMSAALVGALPAAVDVVFASPQQSFVFEPMWTFGGPEQPEGPPVDLFGGRTTASGTVTRGPAVGSLTADVHRSDEPVPPCVAGELTRRTTLADGSVVDSQDTWVEYDGVRRLVRSADAYLPDGTRIRLSLDDRKSGELPLTVDELAAIALTPGLRASAPVPAGTPPPPASCHAGEGDGASASLNRGTVDRLNRTLDDHWQRETTKPGSLDRPLGSLQLAESDSGSVCEVLTVTTPVGESDLRVSITGGRVPHLPEPSPDGGFSGARRSAERLADGTVVERAEHSYALAGRDGADLGDETSRSVTVTRPSGTQVRVTSSAAVPGIPLAADWLESVATAPGLELSG</sequence>
<feature type="region of interest" description="Disordered" evidence="1">
    <location>
        <begin position="346"/>
        <end position="370"/>
    </location>
</feature>
<feature type="compositionally biased region" description="Polar residues" evidence="1">
    <location>
        <begin position="400"/>
        <end position="409"/>
    </location>
</feature>
<feature type="region of interest" description="Disordered" evidence="1">
    <location>
        <begin position="258"/>
        <end position="285"/>
    </location>
</feature>
<comment type="caution">
    <text evidence="3">The sequence shown here is derived from an EMBL/GenBank/DDBJ whole genome shotgun (WGS) entry which is preliminary data.</text>
</comment>
<dbReference type="OrthoDB" id="4507762at2"/>
<evidence type="ECO:0000313" key="4">
    <source>
        <dbReference type="Proteomes" id="UP000316256"/>
    </source>
</evidence>
<proteinExistence type="predicted"/>
<dbReference type="EMBL" id="VIGH01000008">
    <property type="protein sequence ID" value="TQF66346.1"/>
    <property type="molecule type" value="Genomic_DNA"/>
</dbReference>
<keyword evidence="2" id="KW-0812">Transmembrane</keyword>
<dbReference type="RefSeq" id="WP_142101665.1">
    <property type="nucleotide sequence ID" value="NZ_VIGH01000008.1"/>
</dbReference>
<keyword evidence="4" id="KW-1185">Reference proteome</keyword>
<name>A0A541B206_9NOCA</name>
<gene>
    <name evidence="3" type="ORF">FK531_17710</name>
</gene>
<organism evidence="3 4">
    <name type="scientific">Rhodococcus spelaei</name>
    <dbReference type="NCBI Taxonomy" id="2546320"/>
    <lineage>
        <taxon>Bacteria</taxon>
        <taxon>Bacillati</taxon>
        <taxon>Actinomycetota</taxon>
        <taxon>Actinomycetes</taxon>
        <taxon>Mycobacteriales</taxon>
        <taxon>Nocardiaceae</taxon>
        <taxon>Rhodococcus</taxon>
    </lineage>
</organism>
<keyword evidence="2" id="KW-0472">Membrane</keyword>
<protein>
    <submittedName>
        <fullName evidence="3">Uncharacterized protein</fullName>
    </submittedName>
</protein>
<feature type="transmembrane region" description="Helical" evidence="2">
    <location>
        <begin position="12"/>
        <end position="31"/>
    </location>
</feature>
<dbReference type="AlphaFoldDB" id="A0A541B206"/>
<evidence type="ECO:0000313" key="3">
    <source>
        <dbReference type="EMBL" id="TQF66346.1"/>
    </source>
</evidence>
<accession>A0A541B206</accession>
<evidence type="ECO:0000256" key="1">
    <source>
        <dbReference type="SAM" id="MobiDB-lite"/>
    </source>
</evidence>
<dbReference type="Proteomes" id="UP000316256">
    <property type="component" value="Unassembled WGS sequence"/>
</dbReference>
<feature type="region of interest" description="Disordered" evidence="1">
    <location>
        <begin position="389"/>
        <end position="409"/>
    </location>
</feature>